<keyword evidence="3 6" id="KW-0812">Transmembrane</keyword>
<organism evidence="8 9">
    <name type="scientific">Actinomyces oris</name>
    <dbReference type="NCBI Taxonomy" id="544580"/>
    <lineage>
        <taxon>Bacteria</taxon>
        <taxon>Bacillati</taxon>
        <taxon>Actinomycetota</taxon>
        <taxon>Actinomycetes</taxon>
        <taxon>Actinomycetales</taxon>
        <taxon>Actinomycetaceae</taxon>
        <taxon>Actinomyces</taxon>
    </lineage>
</organism>
<feature type="transmembrane region" description="Helical" evidence="6">
    <location>
        <begin position="110"/>
        <end position="136"/>
    </location>
</feature>
<feature type="transmembrane region" description="Helical" evidence="6">
    <location>
        <begin position="390"/>
        <end position="409"/>
    </location>
</feature>
<evidence type="ECO:0000256" key="5">
    <source>
        <dbReference type="ARBA" id="ARBA00023136"/>
    </source>
</evidence>
<feature type="transmembrane region" description="Helical" evidence="6">
    <location>
        <begin position="363"/>
        <end position="384"/>
    </location>
</feature>
<keyword evidence="4 6" id="KW-1133">Transmembrane helix</keyword>
<name>A0AAW9KIU3_9ACTO</name>
<sequence>MTEIGSSKVQTSRSRMFWAGQSVSVVCDQGWAFIWALILVDLLRVNESWFGAANALEYVALAVIPLFVTPLFGRANLFGIMSLLDLARMVVTLLVMAGVLLGWINLGWAILGLVVMSALAGLFQSAFYAVLPDVAGSKENLTRDNARLSVLISTGGVVMPLLAGVIAEASSPAWTMLMIGLAYGLSYVTLKIVTRSSGEKNDADADDVQVDDYLLQLRRGFCVVVRDRLVGSATGLAATFNLVAGMTGTIVPVLVLKRWGLSAQFFSIYTSAATVGGILGGLVAGWIVNWVGVVRSLWCSTAAAALLFIGMGMVSAMGPRGFLALIILEALVAVATVMFNVANGTLRQLVVSRDLLAQTFTTVRVVASLGSALGAALGGAVATWGGSQVGLGIGGAIAMGGAAVAANFVRCDSRVAGGDVAETLR</sequence>
<dbReference type="Proteomes" id="UP001289581">
    <property type="component" value="Unassembled WGS sequence"/>
</dbReference>
<evidence type="ECO:0000256" key="4">
    <source>
        <dbReference type="ARBA" id="ARBA00022989"/>
    </source>
</evidence>
<dbReference type="PANTHER" id="PTHR23513">
    <property type="entry name" value="INTEGRAL MEMBRANE EFFLUX PROTEIN-RELATED"/>
    <property type="match status" value="1"/>
</dbReference>
<dbReference type="PANTHER" id="PTHR23513:SF11">
    <property type="entry name" value="STAPHYLOFERRIN A TRANSPORTER"/>
    <property type="match status" value="1"/>
</dbReference>
<feature type="transmembrane region" description="Helical" evidence="6">
    <location>
        <begin position="173"/>
        <end position="190"/>
    </location>
</feature>
<keyword evidence="2" id="KW-1003">Cell membrane</keyword>
<feature type="transmembrane region" description="Helical" evidence="6">
    <location>
        <begin position="16"/>
        <end position="38"/>
    </location>
</feature>
<dbReference type="InterPro" id="IPR036259">
    <property type="entry name" value="MFS_trans_sf"/>
</dbReference>
<dbReference type="InterPro" id="IPR020846">
    <property type="entry name" value="MFS_dom"/>
</dbReference>
<feature type="transmembrane region" description="Helical" evidence="6">
    <location>
        <begin position="148"/>
        <end position="167"/>
    </location>
</feature>
<evidence type="ECO:0000256" key="2">
    <source>
        <dbReference type="ARBA" id="ARBA00022475"/>
    </source>
</evidence>
<feature type="transmembrane region" description="Helical" evidence="6">
    <location>
        <begin position="297"/>
        <end position="316"/>
    </location>
</feature>
<dbReference type="Gene3D" id="1.20.1250.20">
    <property type="entry name" value="MFS general substrate transporter like domains"/>
    <property type="match status" value="1"/>
</dbReference>
<dbReference type="RefSeq" id="WP_322911921.1">
    <property type="nucleotide sequence ID" value="NZ_JAXBCZ010000001.1"/>
</dbReference>
<evidence type="ECO:0000313" key="8">
    <source>
        <dbReference type="EMBL" id="MEA1304572.1"/>
    </source>
</evidence>
<evidence type="ECO:0000259" key="7">
    <source>
        <dbReference type="PROSITE" id="PS50850"/>
    </source>
</evidence>
<proteinExistence type="predicted"/>
<feature type="transmembrane region" description="Helical" evidence="6">
    <location>
        <begin position="58"/>
        <end position="79"/>
    </location>
</feature>
<evidence type="ECO:0000313" key="9">
    <source>
        <dbReference type="Proteomes" id="UP001289581"/>
    </source>
</evidence>
<feature type="transmembrane region" description="Helical" evidence="6">
    <location>
        <begin position="236"/>
        <end position="256"/>
    </location>
</feature>
<evidence type="ECO:0000256" key="6">
    <source>
        <dbReference type="SAM" id="Phobius"/>
    </source>
</evidence>
<feature type="transmembrane region" description="Helical" evidence="6">
    <location>
        <begin position="322"/>
        <end position="342"/>
    </location>
</feature>
<dbReference type="GO" id="GO:0022857">
    <property type="term" value="F:transmembrane transporter activity"/>
    <property type="evidence" value="ECO:0007669"/>
    <property type="project" value="InterPro"/>
</dbReference>
<dbReference type="Pfam" id="PF07690">
    <property type="entry name" value="MFS_1"/>
    <property type="match status" value="1"/>
</dbReference>
<dbReference type="InterPro" id="IPR011701">
    <property type="entry name" value="MFS"/>
</dbReference>
<dbReference type="EMBL" id="JAXBCZ010000001">
    <property type="protein sequence ID" value="MEA1304572.1"/>
    <property type="molecule type" value="Genomic_DNA"/>
</dbReference>
<keyword evidence="5 6" id="KW-0472">Membrane</keyword>
<protein>
    <submittedName>
        <fullName evidence="8">MFS transporter</fullName>
    </submittedName>
</protein>
<reference evidence="8 9" key="1">
    <citation type="submission" date="2023-06" db="EMBL/GenBank/DDBJ databases">
        <title>Actinomyces orist ORNL 0101 HMT-893 genome.</title>
        <authorList>
            <person name="Johnston C.D."/>
            <person name="Chen T."/>
            <person name="Dewhirst F.E."/>
        </authorList>
    </citation>
    <scope>NUCLEOTIDE SEQUENCE [LARGE SCALE GENOMIC DNA]</scope>
    <source>
        <strain evidence="8 9">ORNL 0101</strain>
    </source>
</reference>
<gene>
    <name evidence="8" type="ORF">QU665_05750</name>
</gene>
<feature type="transmembrane region" description="Helical" evidence="6">
    <location>
        <begin position="268"/>
        <end position="290"/>
    </location>
</feature>
<comment type="subcellular location">
    <subcellularLocation>
        <location evidence="1">Cell membrane</location>
        <topology evidence="1">Multi-pass membrane protein</topology>
    </subcellularLocation>
</comment>
<keyword evidence="9" id="KW-1185">Reference proteome</keyword>
<feature type="transmembrane region" description="Helical" evidence="6">
    <location>
        <begin position="86"/>
        <end position="104"/>
    </location>
</feature>
<dbReference type="SUPFAM" id="SSF103473">
    <property type="entry name" value="MFS general substrate transporter"/>
    <property type="match status" value="1"/>
</dbReference>
<evidence type="ECO:0000256" key="1">
    <source>
        <dbReference type="ARBA" id="ARBA00004651"/>
    </source>
</evidence>
<evidence type="ECO:0000256" key="3">
    <source>
        <dbReference type="ARBA" id="ARBA00022692"/>
    </source>
</evidence>
<dbReference type="GO" id="GO:0005886">
    <property type="term" value="C:plasma membrane"/>
    <property type="evidence" value="ECO:0007669"/>
    <property type="project" value="UniProtKB-SubCell"/>
</dbReference>
<dbReference type="PROSITE" id="PS50850">
    <property type="entry name" value="MFS"/>
    <property type="match status" value="1"/>
</dbReference>
<accession>A0AAW9KIU3</accession>
<feature type="domain" description="Major facilitator superfamily (MFS) profile" evidence="7">
    <location>
        <begin position="175"/>
        <end position="425"/>
    </location>
</feature>
<comment type="caution">
    <text evidence="8">The sequence shown here is derived from an EMBL/GenBank/DDBJ whole genome shotgun (WGS) entry which is preliminary data.</text>
</comment>
<dbReference type="AlphaFoldDB" id="A0AAW9KIU3"/>